<dbReference type="EMBL" id="KZ825172">
    <property type="protein sequence ID" value="PYI16265.1"/>
    <property type="molecule type" value="Genomic_DNA"/>
</dbReference>
<accession>A0A2V5GXT9</accession>
<dbReference type="InterPro" id="IPR024176">
    <property type="entry name" value="Citrate_synthase_bac-typ"/>
</dbReference>
<dbReference type="GO" id="GO:0046912">
    <property type="term" value="F:acyltransferase activity, acyl groups converted into alkyl on transfer"/>
    <property type="evidence" value="ECO:0007669"/>
    <property type="project" value="InterPro"/>
</dbReference>
<dbReference type="PANTHER" id="PTHR11739:SF4">
    <property type="entry name" value="CITRATE SYNTHASE, PEROXISOMAL"/>
    <property type="match status" value="1"/>
</dbReference>
<dbReference type="InterPro" id="IPR016143">
    <property type="entry name" value="Citrate_synth-like_sm_a-sub"/>
</dbReference>
<feature type="active site" evidence="4">
    <location>
        <position position="391"/>
    </location>
</feature>
<keyword evidence="2 3" id="KW-0808">Transferase</keyword>
<dbReference type="PANTHER" id="PTHR11739">
    <property type="entry name" value="CITRATE SYNTHASE"/>
    <property type="match status" value="1"/>
</dbReference>
<organism evidence="6 7">
    <name type="scientific">Aspergillus violaceofuscus (strain CBS 115571)</name>
    <dbReference type="NCBI Taxonomy" id="1450538"/>
    <lineage>
        <taxon>Eukaryota</taxon>
        <taxon>Fungi</taxon>
        <taxon>Dikarya</taxon>
        <taxon>Ascomycota</taxon>
        <taxon>Pezizomycotina</taxon>
        <taxon>Eurotiomycetes</taxon>
        <taxon>Eurotiomycetidae</taxon>
        <taxon>Eurotiales</taxon>
        <taxon>Aspergillaceae</taxon>
        <taxon>Aspergillus</taxon>
    </lineage>
</organism>
<dbReference type="Pfam" id="PF00285">
    <property type="entry name" value="Citrate_synt"/>
    <property type="match status" value="1"/>
</dbReference>
<evidence type="ECO:0000256" key="2">
    <source>
        <dbReference type="ARBA" id="ARBA00022679"/>
    </source>
</evidence>
<evidence type="ECO:0000313" key="6">
    <source>
        <dbReference type="EMBL" id="PYI16265.1"/>
    </source>
</evidence>
<dbReference type="AlphaFoldDB" id="A0A2V5GXT9"/>
<evidence type="ECO:0000256" key="1">
    <source>
        <dbReference type="ARBA" id="ARBA00010566"/>
    </source>
</evidence>
<protein>
    <recommendedName>
        <fullName evidence="3 5">Citrate synthase</fullName>
    </recommendedName>
</protein>
<evidence type="ECO:0000256" key="4">
    <source>
        <dbReference type="PIRSR" id="PIRSR001369-1"/>
    </source>
</evidence>
<sequence>MTTQLQQVVEGSLPLEPAHLQVLDSRSGASIKVPIHPGNYIHASDLSKIQSPEPTKNSSDVDLHAPRSLRILDNGFANIACMKSSVTLVDGTRGIIRYREVPIQQLFHDYVYEDVMHLLIWGSLPSAKQKIDFRAAVAKQAVPPQSVVDVIAAFPPEAETFTMLMAGLSAFAASDDLVRASHRQIKPMFHSNLPVADEMIVRTIAYYATTVALIYCHKQGKKFTPPQPHRSLIGNLLWMMGITDPRVEKCLDKLWILYADHEMTNSTAALLHAGSSLADPISGIIAGIGSGMGPLHGGAIDLAYEMLEMIGSAENVPEFIEGVKTSKTRLFGYGHRVYKTRDPRLSLIEELMNEHKDAIDANPILRIAMAVDRQANEDQYFVERNVKANADLKGCFLYTAMGFETNMFAAIVGLSRVPGGLAHWRETQVAPIRLWRPQQVYVPFTEAEPKAKL</sequence>
<name>A0A2V5GXT9_ASPV1</name>
<dbReference type="OMA" id="SGVMAHW"/>
<dbReference type="Proteomes" id="UP000249829">
    <property type="component" value="Unassembled WGS sequence"/>
</dbReference>
<dbReference type="GO" id="GO:0005975">
    <property type="term" value="P:carbohydrate metabolic process"/>
    <property type="evidence" value="ECO:0007669"/>
    <property type="project" value="TreeGrafter"/>
</dbReference>
<dbReference type="Gene3D" id="1.10.230.10">
    <property type="entry name" value="Cytochrome P450-Terp, domain 2"/>
    <property type="match status" value="1"/>
</dbReference>
<evidence type="ECO:0000256" key="5">
    <source>
        <dbReference type="RuleBase" id="RU000441"/>
    </source>
</evidence>
<dbReference type="PRINTS" id="PR00143">
    <property type="entry name" value="CITRTSNTHASE"/>
</dbReference>
<dbReference type="PROSITE" id="PS00480">
    <property type="entry name" value="CITRATE_SYNTHASE"/>
    <property type="match status" value="1"/>
</dbReference>
<comment type="similarity">
    <text evidence="1 3 5">Belongs to the citrate synthase family.</text>
</comment>
<dbReference type="STRING" id="1450538.A0A2V5GXT9"/>
<dbReference type="GO" id="GO:0005759">
    <property type="term" value="C:mitochondrial matrix"/>
    <property type="evidence" value="ECO:0007669"/>
    <property type="project" value="TreeGrafter"/>
</dbReference>
<dbReference type="SUPFAM" id="SSF48256">
    <property type="entry name" value="Citrate synthase"/>
    <property type="match status" value="1"/>
</dbReference>
<evidence type="ECO:0000256" key="3">
    <source>
        <dbReference type="PIRNR" id="PIRNR001369"/>
    </source>
</evidence>
<reference evidence="6 7" key="1">
    <citation type="submission" date="2018-02" db="EMBL/GenBank/DDBJ databases">
        <title>The genomes of Aspergillus section Nigri reveals drivers in fungal speciation.</title>
        <authorList>
            <consortium name="DOE Joint Genome Institute"/>
            <person name="Vesth T.C."/>
            <person name="Nybo J."/>
            <person name="Theobald S."/>
            <person name="Brandl J."/>
            <person name="Frisvad J.C."/>
            <person name="Nielsen K.F."/>
            <person name="Lyhne E.K."/>
            <person name="Kogle M.E."/>
            <person name="Kuo A."/>
            <person name="Riley R."/>
            <person name="Clum A."/>
            <person name="Nolan M."/>
            <person name="Lipzen A."/>
            <person name="Salamov A."/>
            <person name="Henrissat B."/>
            <person name="Wiebenga A."/>
            <person name="De vries R.P."/>
            <person name="Grigoriev I.V."/>
            <person name="Mortensen U.H."/>
            <person name="Andersen M.R."/>
            <person name="Baker S.E."/>
        </authorList>
    </citation>
    <scope>NUCLEOTIDE SEQUENCE [LARGE SCALE GENOMIC DNA]</scope>
    <source>
        <strain evidence="6 7">CBS 115571</strain>
    </source>
</reference>
<dbReference type="InterPro" id="IPR036969">
    <property type="entry name" value="Citrate_synthase_sf"/>
</dbReference>
<evidence type="ECO:0000313" key="7">
    <source>
        <dbReference type="Proteomes" id="UP000249829"/>
    </source>
</evidence>
<dbReference type="PIRSF" id="PIRSF001369">
    <property type="entry name" value="Citrate_synth"/>
    <property type="match status" value="1"/>
</dbReference>
<dbReference type="Gene3D" id="1.10.580.10">
    <property type="entry name" value="Citrate Synthase, domain 1"/>
    <property type="match status" value="1"/>
</dbReference>
<gene>
    <name evidence="6" type="ORF">BO99DRAFT_366596</name>
</gene>
<dbReference type="GO" id="GO:0006099">
    <property type="term" value="P:tricarboxylic acid cycle"/>
    <property type="evidence" value="ECO:0007669"/>
    <property type="project" value="InterPro"/>
</dbReference>
<dbReference type="InterPro" id="IPR016142">
    <property type="entry name" value="Citrate_synth-like_lrg_a-sub"/>
</dbReference>
<feature type="active site" evidence="4">
    <location>
        <position position="335"/>
    </location>
</feature>
<dbReference type="InterPro" id="IPR002020">
    <property type="entry name" value="Citrate_synthase"/>
</dbReference>
<keyword evidence="7" id="KW-1185">Reference proteome</keyword>
<proteinExistence type="inferred from homology"/>
<dbReference type="InterPro" id="IPR019810">
    <property type="entry name" value="Citrate_synthase_AS"/>
</dbReference>